<reference evidence="2 4" key="1">
    <citation type="submission" date="2016-06" db="EMBL/GenBank/DDBJ databases">
        <authorList>
            <person name="Kjaerup R.B."/>
            <person name="Dalgaard T.S."/>
            <person name="Juul-Madsen H.R."/>
        </authorList>
    </citation>
    <scope>NUCLEOTIDE SEQUENCE [LARGE SCALE GENOMIC DNA]</scope>
    <source>
        <strain evidence="2">Orrdi1</strain>
    </source>
</reference>
<gene>
    <name evidence="2" type="ORF">ODI_03232</name>
    <name evidence="3" type="ORF">ODI_R0049</name>
</gene>
<dbReference type="GO" id="GO:0016787">
    <property type="term" value="F:hydrolase activity"/>
    <property type="evidence" value="ECO:0007669"/>
    <property type="project" value="UniProtKB-KW"/>
</dbReference>
<evidence type="ECO:0000313" key="2">
    <source>
        <dbReference type="EMBL" id="SBT27125.1"/>
    </source>
</evidence>
<dbReference type="KEGG" id="odi:ODI_R0049"/>
<keyword evidence="4" id="KW-1185">Reference proteome</keyword>
<keyword evidence="2" id="KW-0378">Hydrolase</keyword>
<dbReference type="STRING" id="1851544.ODI_03232"/>
<dbReference type="Proteomes" id="UP000078558">
    <property type="component" value="Chromosome I"/>
</dbReference>
<dbReference type="EMBL" id="FLRC01000052">
    <property type="protein sequence ID" value="SBT27125.1"/>
    <property type="molecule type" value="Genomic_DNA"/>
</dbReference>
<sequence>MTTVTLTSKEGKPFNAYYAKGPSSSARGIVLIQEIFGINAAMRELADTWAAKGYNVVVPDLFWRQAPDVELDPTVKAEFERGYGMMQAMKTEETLADLEAARAWLAQESGHEKIALVGYCMGGMLAVRAAFEIPVKCAVSYYGVGLDSLLNDAPIDTAPTLLHIAGEDRFQTHDVRDLVMDLATAHPQFTPFIYDGVDHAFARPKGEHFDADAAAKAEQRSQTFLAEHLV</sequence>
<dbReference type="PANTHER" id="PTHR46623">
    <property type="entry name" value="CARBOXYMETHYLENEBUTENOLIDASE-RELATED"/>
    <property type="match status" value="1"/>
</dbReference>
<dbReference type="Gene3D" id="3.40.50.1820">
    <property type="entry name" value="alpha/beta hydrolase"/>
    <property type="match status" value="1"/>
</dbReference>
<dbReference type="AlphaFoldDB" id="A0A1C3K6V4"/>
<dbReference type="InterPro" id="IPR029058">
    <property type="entry name" value="AB_hydrolase_fold"/>
</dbReference>
<dbReference type="PANTHER" id="PTHR46623:SF6">
    <property type="entry name" value="ALPHA_BETA-HYDROLASES SUPERFAMILY PROTEIN"/>
    <property type="match status" value="1"/>
</dbReference>
<organism evidence="2 4">
    <name type="scientific">Orrella dioscoreae</name>
    <dbReference type="NCBI Taxonomy" id="1851544"/>
    <lineage>
        <taxon>Bacteria</taxon>
        <taxon>Pseudomonadati</taxon>
        <taxon>Pseudomonadota</taxon>
        <taxon>Betaproteobacteria</taxon>
        <taxon>Burkholderiales</taxon>
        <taxon>Alcaligenaceae</taxon>
        <taxon>Orrella</taxon>
    </lineage>
</organism>
<name>A0A1C3K6V4_9BURK</name>
<proteinExistence type="predicted"/>
<dbReference type="OrthoDB" id="62567at2"/>
<dbReference type="SUPFAM" id="SSF53474">
    <property type="entry name" value="alpha/beta-Hydrolases"/>
    <property type="match status" value="1"/>
</dbReference>
<protein>
    <submittedName>
        <fullName evidence="2">Dienelactone hydrolase family</fullName>
    </submittedName>
</protein>
<feature type="domain" description="Dienelactone hydrolase" evidence="1">
    <location>
        <begin position="15"/>
        <end position="228"/>
    </location>
</feature>
<evidence type="ECO:0000313" key="4">
    <source>
        <dbReference type="Proteomes" id="UP000078558"/>
    </source>
</evidence>
<evidence type="ECO:0000313" key="3">
    <source>
        <dbReference type="EMBL" id="SOE45961.1"/>
    </source>
</evidence>
<dbReference type="RefSeq" id="WP_067758121.1">
    <property type="nucleotide sequence ID" value="NZ_LT907988.1"/>
</dbReference>
<accession>A0A1C3K6V4</accession>
<dbReference type="InterPro" id="IPR002925">
    <property type="entry name" value="Dienelactn_hydro"/>
</dbReference>
<dbReference type="Pfam" id="PF01738">
    <property type="entry name" value="DLH"/>
    <property type="match status" value="1"/>
</dbReference>
<evidence type="ECO:0000259" key="1">
    <source>
        <dbReference type="Pfam" id="PF01738"/>
    </source>
</evidence>
<reference evidence="3 4" key="2">
    <citation type="submission" date="2017-08" db="EMBL/GenBank/DDBJ databases">
        <authorList>
            <person name="de Groot N.N."/>
        </authorList>
    </citation>
    <scope>NUCLEOTIDE SEQUENCE [LARGE SCALE GENOMIC DNA]</scope>
    <source>
        <strain evidence="3">Orrdi1</strain>
    </source>
</reference>
<dbReference type="EMBL" id="LT907988">
    <property type="protein sequence ID" value="SOE45961.1"/>
    <property type="molecule type" value="Genomic_DNA"/>
</dbReference>
<dbReference type="InterPro" id="IPR051049">
    <property type="entry name" value="Dienelactone_hydrolase-like"/>
</dbReference>